<feature type="domain" description="Baseplate J-like C-terminal" evidence="3">
    <location>
        <begin position="265"/>
        <end position="354"/>
    </location>
</feature>
<dbReference type="Proteomes" id="UP000236311">
    <property type="component" value="Unassembled WGS sequence"/>
</dbReference>
<evidence type="ECO:0000313" key="5">
    <source>
        <dbReference type="Proteomes" id="UP000236311"/>
    </source>
</evidence>
<dbReference type="EMBL" id="OFSM01000021">
    <property type="protein sequence ID" value="SOY31026.1"/>
    <property type="molecule type" value="Genomic_DNA"/>
</dbReference>
<comment type="similarity">
    <text evidence="1">Belongs to the Mu gp47/PBSX XkdT family.</text>
</comment>
<dbReference type="Pfam" id="PF26078">
    <property type="entry name" value="Baseplate_J_M"/>
    <property type="match status" value="1"/>
</dbReference>
<keyword evidence="5" id="KW-1185">Reference proteome</keyword>
<dbReference type="InterPro" id="IPR052399">
    <property type="entry name" value="Phage_Baseplate_Assmbl_Protein"/>
</dbReference>
<reference evidence="4 5" key="1">
    <citation type="submission" date="2018-01" db="EMBL/GenBank/DDBJ databases">
        <authorList>
            <person name="Gaut B.S."/>
            <person name="Morton B.R."/>
            <person name="Clegg M.T."/>
            <person name="Duvall M.R."/>
        </authorList>
    </citation>
    <scope>NUCLEOTIDE SEQUENCE [LARGE SCALE GENOMIC DNA]</scope>
    <source>
        <strain evidence="4">GP69</strain>
    </source>
</reference>
<dbReference type="InterPro" id="IPR058530">
    <property type="entry name" value="Baseplate_J-like_C"/>
</dbReference>
<dbReference type="AlphaFoldDB" id="A0A2K4ZKW1"/>
<dbReference type="Pfam" id="PF26079">
    <property type="entry name" value="Baseplate_J_C"/>
    <property type="match status" value="1"/>
</dbReference>
<feature type="domain" description="Baseplate J-like central" evidence="2">
    <location>
        <begin position="184"/>
        <end position="237"/>
    </location>
</feature>
<accession>A0A2K4ZKW1</accession>
<dbReference type="InterPro" id="IPR058531">
    <property type="entry name" value="Baseplate_J_M"/>
</dbReference>
<dbReference type="PANTHER" id="PTHR37829">
    <property type="entry name" value="PHAGE-LIKE ELEMENT PBSX PROTEIN XKDT"/>
    <property type="match status" value="1"/>
</dbReference>
<organism evidence="4 5">
    <name type="scientific">Acetatifactor muris</name>
    <dbReference type="NCBI Taxonomy" id="879566"/>
    <lineage>
        <taxon>Bacteria</taxon>
        <taxon>Bacillati</taxon>
        <taxon>Bacillota</taxon>
        <taxon>Clostridia</taxon>
        <taxon>Lachnospirales</taxon>
        <taxon>Lachnospiraceae</taxon>
        <taxon>Acetatifactor</taxon>
    </lineage>
</organism>
<protein>
    <submittedName>
        <fullName evidence="4">Baseplate J-like protein</fullName>
    </submittedName>
</protein>
<name>A0A2K4ZKW1_9FIRM</name>
<evidence type="ECO:0000259" key="2">
    <source>
        <dbReference type="Pfam" id="PF26078"/>
    </source>
</evidence>
<evidence type="ECO:0000256" key="1">
    <source>
        <dbReference type="ARBA" id="ARBA00038087"/>
    </source>
</evidence>
<gene>
    <name evidence="4" type="ORF">AMURIS_03760</name>
</gene>
<proteinExistence type="inferred from homology"/>
<sequence length="362" mass="39856">MFEQFTEDYFMEQAREMGDALGVDTREGSVYMDAAAGHCLRAAKFYEDLRSVFDLLFADTCTGDVLDEWAAQKQVYRKAATSSYYVPVFDGVAPADLVGDRFMADGYYFVVVQEGEDFYLQSELTGTETNYLLKGERLVPVRNTMGLKSATLGDMYAAGTDKESDEDLRQRWKEALSEPAENWNKQQYKTSCESYDGVGRAIITPLAYGPCTVKALIISSEGTAPPDSLIEQIQEEMDPGSKGVGQGKVLLGCKFFAVAAGQETVNISFDVVIASGYSLESTKETVRQELIRYMKDIALDTPDEENMVAQYMKVIGILANTAGIKDLANLTLNGLSENVNIEADNVPVLGELTMNEAAVLNR</sequence>
<dbReference type="RefSeq" id="WP_103241038.1">
    <property type="nucleotide sequence ID" value="NZ_JANJZD010000024.1"/>
</dbReference>
<evidence type="ECO:0000259" key="3">
    <source>
        <dbReference type="Pfam" id="PF26079"/>
    </source>
</evidence>
<dbReference type="OrthoDB" id="2554267at2"/>
<evidence type="ECO:0000313" key="4">
    <source>
        <dbReference type="EMBL" id="SOY31026.1"/>
    </source>
</evidence>
<dbReference type="PANTHER" id="PTHR37829:SF3">
    <property type="entry name" value="PROTEIN JAYE-RELATED"/>
    <property type="match status" value="1"/>
</dbReference>